<dbReference type="RefSeq" id="WP_005947595.1">
    <property type="nucleotide sequence ID" value="NZ_CP136423.1"/>
</dbReference>
<dbReference type="EMBL" id="ACBZ01000071">
    <property type="protein sequence ID" value="EEG49646.1"/>
    <property type="molecule type" value="Genomic_DNA"/>
</dbReference>
<dbReference type="GeneID" id="86820676"/>
<dbReference type="HOGENOM" id="CLU_055819_1_1_9"/>
<dbReference type="PATRIC" id="fig|476272.21.peg.2808"/>
<sequence length="282" mass="31414">MDMKIEFHRTGAERKALVTALAEILETRPKYKGMPSAAYEVGNFTVTKDGTLEFDDTLDDAILENLLERLADYGIVAASPEMAQAWFDARAAELSEESGTEPQEENVGLTVEIPLDKVAVGNLTKLLDAKGNLIRKALGITDLRIEVLDDRVAFPWFSQVDADSAAAYTHFISALCEMSKNAKRVTATEKPVDNEKYAFRCFLLRLGFIGAEYKMERKILLKNLSGNSAFKTKVDVLQPEPVPSAMYVAADENPDLTEALLDEILIQQVNREMEDDRNEISE</sequence>
<accession>C0CKT9</accession>
<reference evidence="1 2" key="2">
    <citation type="submission" date="2009-02" db="EMBL/GenBank/DDBJ databases">
        <title>Draft genome sequence of Blautia hydrogenotrophica DSM 10507 (Ruminococcus hydrogenotrophicus DSM 10507).</title>
        <authorList>
            <person name="Sudarsanam P."/>
            <person name="Ley R."/>
            <person name="Guruge J."/>
            <person name="Turnbaugh P.J."/>
            <person name="Mahowald M."/>
            <person name="Liep D."/>
            <person name="Gordon J."/>
        </authorList>
    </citation>
    <scope>NUCLEOTIDE SEQUENCE [LARGE SCALE GENOMIC DNA]</scope>
    <source>
        <strain evidence="2">DSM 10507 / JCM 14656 / S5a33</strain>
    </source>
</reference>
<dbReference type="eggNOG" id="ENOG5032SNR">
    <property type="taxonomic scope" value="Bacteria"/>
</dbReference>
<proteinExistence type="predicted"/>
<reference evidence="1 2" key="1">
    <citation type="submission" date="2009-01" db="EMBL/GenBank/DDBJ databases">
        <authorList>
            <person name="Fulton L."/>
            <person name="Clifton S."/>
            <person name="Fulton B."/>
            <person name="Xu J."/>
            <person name="Minx P."/>
            <person name="Pepin K.H."/>
            <person name="Johnson M."/>
            <person name="Bhonagiri V."/>
            <person name="Nash W.E."/>
            <person name="Mardis E.R."/>
            <person name="Wilson R.K."/>
        </authorList>
    </citation>
    <scope>NUCLEOTIDE SEQUENCE [LARGE SCALE GENOMIC DNA]</scope>
    <source>
        <strain evidence="2">DSM 10507 / JCM 14656 / S5a33</strain>
    </source>
</reference>
<dbReference type="Proteomes" id="UP000003100">
    <property type="component" value="Unassembled WGS sequence"/>
</dbReference>
<comment type="caution">
    <text evidence="1">The sequence shown here is derived from an EMBL/GenBank/DDBJ whole genome shotgun (WGS) entry which is preliminary data.</text>
</comment>
<organism evidence="1 2">
    <name type="scientific">Blautia hydrogenotrophica (strain DSM 10507 / JCM 14656 / S5a33)</name>
    <name type="common">Ruminococcus hydrogenotrophicus</name>
    <dbReference type="NCBI Taxonomy" id="476272"/>
    <lineage>
        <taxon>Bacteria</taxon>
        <taxon>Bacillati</taxon>
        <taxon>Bacillota</taxon>
        <taxon>Clostridia</taxon>
        <taxon>Lachnospirales</taxon>
        <taxon>Lachnospiraceae</taxon>
        <taxon>Blautia</taxon>
    </lineage>
</organism>
<protein>
    <recommendedName>
        <fullName evidence="3">Virulence protein</fullName>
    </recommendedName>
</protein>
<evidence type="ECO:0000313" key="1">
    <source>
        <dbReference type="EMBL" id="EEG49646.1"/>
    </source>
</evidence>
<evidence type="ECO:0008006" key="3">
    <source>
        <dbReference type="Google" id="ProtNLM"/>
    </source>
</evidence>
<keyword evidence="2" id="KW-1185">Reference proteome</keyword>
<name>C0CKT9_BLAHS</name>
<gene>
    <name evidence="1" type="ORF">RUMHYD_01459</name>
</gene>
<dbReference type="AlphaFoldDB" id="C0CKT9"/>
<evidence type="ECO:0000313" key="2">
    <source>
        <dbReference type="Proteomes" id="UP000003100"/>
    </source>
</evidence>